<proteinExistence type="predicted"/>
<dbReference type="AlphaFoldDB" id="A0A918DQR3"/>
<feature type="transmembrane region" description="Helical" evidence="6">
    <location>
        <begin position="29"/>
        <end position="46"/>
    </location>
</feature>
<keyword evidence="4 6" id="KW-1133">Transmembrane helix</keyword>
<dbReference type="Proteomes" id="UP000641932">
    <property type="component" value="Unassembled WGS sequence"/>
</dbReference>
<evidence type="ECO:0000313" key="8">
    <source>
        <dbReference type="EMBL" id="GGO79811.1"/>
    </source>
</evidence>
<comment type="caution">
    <text evidence="8">The sequence shown here is derived from an EMBL/GenBank/DDBJ whole genome shotgun (WGS) entry which is preliminary data.</text>
</comment>
<dbReference type="GO" id="GO:0005886">
    <property type="term" value="C:plasma membrane"/>
    <property type="evidence" value="ECO:0007669"/>
    <property type="project" value="UniProtKB-SubCell"/>
</dbReference>
<name>A0A918DQR3_9ACTN</name>
<evidence type="ECO:0000313" key="9">
    <source>
        <dbReference type="Proteomes" id="UP000641932"/>
    </source>
</evidence>
<evidence type="ECO:0000256" key="4">
    <source>
        <dbReference type="ARBA" id="ARBA00022989"/>
    </source>
</evidence>
<gene>
    <name evidence="8" type="ORF">GCM10012280_00190</name>
</gene>
<evidence type="ECO:0000259" key="7">
    <source>
        <dbReference type="Pfam" id="PF06271"/>
    </source>
</evidence>
<dbReference type="InterPro" id="IPR051791">
    <property type="entry name" value="Pra-immunoreactive"/>
</dbReference>
<sequence length="135" mass="14743">MGADFGYPGERLGLPRTGPGSIAPVGRRIAALFVDWGLCVLIAYGLLARGDLGATNMWTSAVFFVASVLFIGTLGFTPGKRLLRLRLVRADGERLSVLAAMLRTFLLLLVIPAVVWDRDYRGLHDKAVRAVQVRF</sequence>
<organism evidence="8 9">
    <name type="scientific">Wenjunlia tyrosinilytica</name>
    <dbReference type="NCBI Taxonomy" id="1544741"/>
    <lineage>
        <taxon>Bacteria</taxon>
        <taxon>Bacillati</taxon>
        <taxon>Actinomycetota</taxon>
        <taxon>Actinomycetes</taxon>
        <taxon>Kitasatosporales</taxon>
        <taxon>Streptomycetaceae</taxon>
        <taxon>Wenjunlia</taxon>
    </lineage>
</organism>
<evidence type="ECO:0000256" key="6">
    <source>
        <dbReference type="SAM" id="Phobius"/>
    </source>
</evidence>
<reference evidence="8" key="1">
    <citation type="journal article" date="2014" name="Int. J. Syst. Evol. Microbiol.">
        <title>Complete genome sequence of Corynebacterium casei LMG S-19264T (=DSM 44701T), isolated from a smear-ripened cheese.</title>
        <authorList>
            <consortium name="US DOE Joint Genome Institute (JGI-PGF)"/>
            <person name="Walter F."/>
            <person name="Albersmeier A."/>
            <person name="Kalinowski J."/>
            <person name="Ruckert C."/>
        </authorList>
    </citation>
    <scope>NUCLEOTIDE SEQUENCE</scope>
    <source>
        <strain evidence="8">CGMCC 4.7201</strain>
    </source>
</reference>
<evidence type="ECO:0000256" key="1">
    <source>
        <dbReference type="ARBA" id="ARBA00004651"/>
    </source>
</evidence>
<evidence type="ECO:0000256" key="2">
    <source>
        <dbReference type="ARBA" id="ARBA00022475"/>
    </source>
</evidence>
<evidence type="ECO:0000256" key="3">
    <source>
        <dbReference type="ARBA" id="ARBA00022692"/>
    </source>
</evidence>
<dbReference type="PANTHER" id="PTHR36115">
    <property type="entry name" value="PROLINE-RICH ANTIGEN HOMOLOG-RELATED"/>
    <property type="match status" value="1"/>
</dbReference>
<dbReference type="Pfam" id="PF06271">
    <property type="entry name" value="RDD"/>
    <property type="match status" value="1"/>
</dbReference>
<keyword evidence="9" id="KW-1185">Reference proteome</keyword>
<comment type="subcellular location">
    <subcellularLocation>
        <location evidence="1">Cell membrane</location>
        <topology evidence="1">Multi-pass membrane protein</topology>
    </subcellularLocation>
</comment>
<dbReference type="InterPro" id="IPR010432">
    <property type="entry name" value="RDD"/>
</dbReference>
<keyword evidence="3 6" id="KW-0812">Transmembrane</keyword>
<accession>A0A918DQR3</accession>
<dbReference type="InterPro" id="IPR016795">
    <property type="entry name" value="UCP021697"/>
</dbReference>
<dbReference type="PANTHER" id="PTHR36115:SF6">
    <property type="entry name" value="PROLINE-RICH ANTIGEN HOMOLOG"/>
    <property type="match status" value="1"/>
</dbReference>
<keyword evidence="5 6" id="KW-0472">Membrane</keyword>
<feature type="transmembrane region" description="Helical" evidence="6">
    <location>
        <begin position="58"/>
        <end position="76"/>
    </location>
</feature>
<feature type="domain" description="RDD" evidence="7">
    <location>
        <begin position="23"/>
        <end position="127"/>
    </location>
</feature>
<evidence type="ECO:0000256" key="5">
    <source>
        <dbReference type="ARBA" id="ARBA00023136"/>
    </source>
</evidence>
<protein>
    <submittedName>
        <fullName evidence="8">RDD family protein</fullName>
    </submittedName>
</protein>
<feature type="transmembrane region" description="Helical" evidence="6">
    <location>
        <begin position="97"/>
        <end position="116"/>
    </location>
</feature>
<dbReference type="EMBL" id="BMMS01000001">
    <property type="protein sequence ID" value="GGO79811.1"/>
    <property type="molecule type" value="Genomic_DNA"/>
</dbReference>
<reference evidence="8" key="2">
    <citation type="submission" date="2020-09" db="EMBL/GenBank/DDBJ databases">
        <authorList>
            <person name="Sun Q."/>
            <person name="Zhou Y."/>
        </authorList>
    </citation>
    <scope>NUCLEOTIDE SEQUENCE</scope>
    <source>
        <strain evidence="8">CGMCC 4.7201</strain>
    </source>
</reference>
<dbReference type="PIRSF" id="PIRSF021697">
    <property type="entry name" value="UCP021697"/>
    <property type="match status" value="1"/>
</dbReference>
<keyword evidence="2" id="KW-1003">Cell membrane</keyword>